<dbReference type="RefSeq" id="WP_154484743.1">
    <property type="nucleotide sequence ID" value="NZ_VULR01000015.1"/>
</dbReference>
<dbReference type="PANTHER" id="PTHR30330">
    <property type="entry name" value="AGSS FAMILY TRANSPORTER, SODIUM-ALANINE"/>
    <property type="match status" value="1"/>
</dbReference>
<evidence type="ECO:0000256" key="4">
    <source>
        <dbReference type="ARBA" id="ARBA00022475"/>
    </source>
</evidence>
<dbReference type="AlphaFoldDB" id="A0A844FJC9"/>
<feature type="transmembrane region" description="Helical" evidence="8">
    <location>
        <begin position="97"/>
        <end position="121"/>
    </location>
</feature>
<dbReference type="OrthoDB" id="9804874at2"/>
<keyword evidence="4 8" id="KW-1003">Cell membrane</keyword>
<sequence length="483" mass="52118">MELFSKIVGWLWGPPLIIMMTVTGLYFTIGSGFFQFSKFGHIMKKTFGSIVGKEEDEGGEGLLSSFEAISVAIGGSVGVANIGGVATAVAVGGPGAIFWMWMSALLGMVLKMAEVTLSVYYRNKDENGVPFGGPTFYMEKGLGEERGIKIWPVLAVIFGAGIFSTFFLTLQNYTVSEAIGNTFGISLITVSVIYVICTYLIISGGIPSLGKAAAKIVPFMCLFYIVGGLIIIFKNITVLPQALSMIVKGAFTGTAAVGGFAGIGAMKALQLGMARAVYSNEAGWGTSPMIHATAKVEHPVKQGLWGAFEVFIDTIVVCTITALVVIMTGQWSTGLDGATLALTAFEVGLGRFGRIIIAFSIFLLGLSTTTGWYAYYEVILRHLFKNRPDIKDNILKVYRWVYPIPGMLLVIMAVTSGLPGAAVWLFGDFTSAIPTFANVITILILSPVFFKLIKDYKARYLGIGKVDPEFEVFYEDKKEKASR</sequence>
<evidence type="ECO:0000313" key="10">
    <source>
        <dbReference type="Proteomes" id="UP000462760"/>
    </source>
</evidence>
<feature type="transmembrane region" description="Helical" evidence="8">
    <location>
        <begin position="352"/>
        <end position="376"/>
    </location>
</feature>
<dbReference type="EMBL" id="VULR01000015">
    <property type="protein sequence ID" value="MSS44070.1"/>
    <property type="molecule type" value="Genomic_DNA"/>
</dbReference>
<evidence type="ECO:0000256" key="1">
    <source>
        <dbReference type="ARBA" id="ARBA00004651"/>
    </source>
</evidence>
<dbReference type="PRINTS" id="PR00175">
    <property type="entry name" value="NAALASMPORT"/>
</dbReference>
<keyword evidence="3 8" id="KW-0813">Transport</keyword>
<protein>
    <submittedName>
        <fullName evidence="9">Sodium:alanine symporter family protein</fullName>
    </submittedName>
</protein>
<evidence type="ECO:0000256" key="3">
    <source>
        <dbReference type="ARBA" id="ARBA00022448"/>
    </source>
</evidence>
<evidence type="ECO:0000256" key="7">
    <source>
        <dbReference type="ARBA" id="ARBA00023136"/>
    </source>
</evidence>
<feature type="transmembrane region" description="Helical" evidence="8">
    <location>
        <begin position="245"/>
        <end position="265"/>
    </location>
</feature>
<dbReference type="InterPro" id="IPR001463">
    <property type="entry name" value="Na/Ala_symport"/>
</dbReference>
<evidence type="ECO:0000256" key="2">
    <source>
        <dbReference type="ARBA" id="ARBA00009261"/>
    </source>
</evidence>
<name>A0A844FJC9_9FIRM</name>
<keyword evidence="8" id="KW-0769">Symport</keyword>
<dbReference type="GO" id="GO:0005283">
    <property type="term" value="F:amino acid:sodium symporter activity"/>
    <property type="evidence" value="ECO:0007669"/>
    <property type="project" value="InterPro"/>
</dbReference>
<dbReference type="Pfam" id="PF01235">
    <property type="entry name" value="Na_Ala_symp"/>
    <property type="match status" value="1"/>
</dbReference>
<feature type="transmembrane region" description="Helical" evidence="8">
    <location>
        <begin position="397"/>
        <end position="426"/>
    </location>
</feature>
<evidence type="ECO:0000256" key="6">
    <source>
        <dbReference type="ARBA" id="ARBA00022989"/>
    </source>
</evidence>
<evidence type="ECO:0000256" key="5">
    <source>
        <dbReference type="ARBA" id="ARBA00022692"/>
    </source>
</evidence>
<dbReference type="GO" id="GO:0005886">
    <property type="term" value="C:plasma membrane"/>
    <property type="evidence" value="ECO:0007669"/>
    <property type="project" value="UniProtKB-SubCell"/>
</dbReference>
<keyword evidence="7 8" id="KW-0472">Membrane</keyword>
<feature type="transmembrane region" description="Helical" evidence="8">
    <location>
        <begin position="310"/>
        <end position="332"/>
    </location>
</feature>
<feature type="transmembrane region" description="Helical" evidence="8">
    <location>
        <begin position="214"/>
        <end position="233"/>
    </location>
</feature>
<gene>
    <name evidence="9" type="ORF">FYJ27_10080</name>
</gene>
<dbReference type="PANTHER" id="PTHR30330:SF14">
    <property type="entry name" value="SODIUM_AMINO ACID (ALANINE) SYMPORTER"/>
    <property type="match status" value="1"/>
</dbReference>
<organism evidence="9 10">
    <name type="scientific">Anaerosalibacter bizertensis</name>
    <dbReference type="NCBI Taxonomy" id="932217"/>
    <lineage>
        <taxon>Bacteria</taxon>
        <taxon>Bacillati</taxon>
        <taxon>Bacillota</taxon>
        <taxon>Tissierellia</taxon>
        <taxon>Tissierellales</taxon>
        <taxon>Sporanaerobacteraceae</taxon>
        <taxon>Anaerosalibacter</taxon>
    </lineage>
</organism>
<feature type="transmembrane region" description="Helical" evidence="8">
    <location>
        <begin position="12"/>
        <end position="34"/>
    </location>
</feature>
<keyword evidence="5 8" id="KW-0812">Transmembrane</keyword>
<proteinExistence type="inferred from homology"/>
<evidence type="ECO:0000256" key="8">
    <source>
        <dbReference type="RuleBase" id="RU363064"/>
    </source>
</evidence>
<accession>A0A844FJC9</accession>
<evidence type="ECO:0000313" key="9">
    <source>
        <dbReference type="EMBL" id="MSS44070.1"/>
    </source>
</evidence>
<dbReference type="PROSITE" id="PS00873">
    <property type="entry name" value="NA_ALANINE_SYMP"/>
    <property type="match status" value="1"/>
</dbReference>
<feature type="transmembrane region" description="Helical" evidence="8">
    <location>
        <begin position="150"/>
        <end position="170"/>
    </location>
</feature>
<reference evidence="9 10" key="1">
    <citation type="submission" date="2019-08" db="EMBL/GenBank/DDBJ databases">
        <title>In-depth cultivation of the pig gut microbiome towards novel bacterial diversity and tailored functional studies.</title>
        <authorList>
            <person name="Wylensek D."/>
            <person name="Hitch T.C.A."/>
            <person name="Clavel T."/>
        </authorList>
    </citation>
    <scope>NUCLEOTIDE SEQUENCE [LARGE SCALE GENOMIC DNA]</scope>
    <source>
        <strain evidence="9 10">Med78-601-WT-4W-RMD-3</strain>
    </source>
</reference>
<keyword evidence="6 8" id="KW-1133">Transmembrane helix</keyword>
<comment type="similarity">
    <text evidence="2 8">Belongs to the alanine or glycine:cation symporter (AGCS) (TC 2.A.25) family.</text>
</comment>
<comment type="subcellular location">
    <subcellularLocation>
        <location evidence="1 8">Cell membrane</location>
        <topology evidence="1 8">Multi-pass membrane protein</topology>
    </subcellularLocation>
</comment>
<feature type="transmembrane region" description="Helical" evidence="8">
    <location>
        <begin position="432"/>
        <end position="450"/>
    </location>
</feature>
<dbReference type="Proteomes" id="UP000462760">
    <property type="component" value="Unassembled WGS sequence"/>
</dbReference>
<dbReference type="NCBIfam" id="TIGR00835">
    <property type="entry name" value="agcS"/>
    <property type="match status" value="1"/>
</dbReference>
<comment type="caution">
    <text evidence="9">The sequence shown here is derived from an EMBL/GenBank/DDBJ whole genome shotgun (WGS) entry which is preliminary data.</text>
</comment>
<dbReference type="Gene3D" id="1.20.1740.10">
    <property type="entry name" value="Amino acid/polyamine transporter I"/>
    <property type="match status" value="1"/>
</dbReference>
<feature type="transmembrane region" description="Helical" evidence="8">
    <location>
        <begin position="182"/>
        <end position="202"/>
    </location>
</feature>